<proteinExistence type="predicted"/>
<organism evidence="2 3">
    <name type="scientific">Alkalibacillus silvisoli</name>
    <dbReference type="NCBI Taxonomy" id="392823"/>
    <lineage>
        <taxon>Bacteria</taxon>
        <taxon>Bacillati</taxon>
        <taxon>Bacillota</taxon>
        <taxon>Bacilli</taxon>
        <taxon>Bacillales</taxon>
        <taxon>Bacillaceae</taxon>
        <taxon>Alkalibacillus</taxon>
    </lineage>
</organism>
<dbReference type="EMBL" id="BAAACZ010000029">
    <property type="protein sequence ID" value="GAA0471538.1"/>
    <property type="molecule type" value="Genomic_DNA"/>
</dbReference>
<keyword evidence="1" id="KW-1133">Transmembrane helix</keyword>
<keyword evidence="1" id="KW-0472">Membrane</keyword>
<evidence type="ECO:0000256" key="1">
    <source>
        <dbReference type="SAM" id="Phobius"/>
    </source>
</evidence>
<name>A0ABN1AAC4_9BACI</name>
<gene>
    <name evidence="2" type="ORF">GCM10008935_29390</name>
</gene>
<accession>A0ABN1AAC4</accession>
<comment type="caution">
    <text evidence="2">The sequence shown here is derived from an EMBL/GenBank/DDBJ whole genome shotgun (WGS) entry which is preliminary data.</text>
</comment>
<reference evidence="2 3" key="1">
    <citation type="journal article" date="2019" name="Int. J. Syst. Evol. Microbiol.">
        <title>The Global Catalogue of Microorganisms (GCM) 10K type strain sequencing project: providing services to taxonomists for standard genome sequencing and annotation.</title>
        <authorList>
            <consortium name="The Broad Institute Genomics Platform"/>
            <consortium name="The Broad Institute Genome Sequencing Center for Infectious Disease"/>
            <person name="Wu L."/>
            <person name="Ma J."/>
        </authorList>
    </citation>
    <scope>NUCLEOTIDE SEQUENCE [LARGE SCALE GENOMIC DNA]</scope>
    <source>
        <strain evidence="2 3">JCM 14193</strain>
    </source>
</reference>
<dbReference type="RefSeq" id="WP_343784885.1">
    <property type="nucleotide sequence ID" value="NZ_BAAACZ010000029.1"/>
</dbReference>
<evidence type="ECO:0008006" key="4">
    <source>
        <dbReference type="Google" id="ProtNLM"/>
    </source>
</evidence>
<sequence>MDVYKKKTLRKSLTFFIPAVIVAGALLYYVYLFTPKNSVEMYQELRFADSFEEVQSLSVEGYEDYFSEEEFNYIQDNKVNRVGQFTLFEYNSKSYLIMTSPGTERLEVLSVNELPEEIREFFLELPK</sequence>
<evidence type="ECO:0000313" key="3">
    <source>
        <dbReference type="Proteomes" id="UP001500740"/>
    </source>
</evidence>
<keyword evidence="1" id="KW-0812">Transmembrane</keyword>
<evidence type="ECO:0000313" key="2">
    <source>
        <dbReference type="EMBL" id="GAA0471538.1"/>
    </source>
</evidence>
<protein>
    <recommendedName>
        <fullName evidence="4">DUF3139 domain-containing protein</fullName>
    </recommendedName>
</protein>
<dbReference type="Proteomes" id="UP001500740">
    <property type="component" value="Unassembled WGS sequence"/>
</dbReference>
<keyword evidence="3" id="KW-1185">Reference proteome</keyword>
<feature type="transmembrane region" description="Helical" evidence="1">
    <location>
        <begin position="12"/>
        <end position="31"/>
    </location>
</feature>